<feature type="transmembrane region" description="Helical" evidence="1">
    <location>
        <begin position="26"/>
        <end position="44"/>
    </location>
</feature>
<evidence type="ECO:0000313" key="2">
    <source>
        <dbReference type="EMBL" id="MBA4543304.1"/>
    </source>
</evidence>
<keyword evidence="1" id="KW-0812">Transmembrane</keyword>
<evidence type="ECO:0000256" key="1">
    <source>
        <dbReference type="SAM" id="Phobius"/>
    </source>
</evidence>
<keyword evidence="1" id="KW-0472">Membrane</keyword>
<comment type="caution">
    <text evidence="2">The sequence shown here is derived from an EMBL/GenBank/DDBJ whole genome shotgun (WGS) entry which is preliminary data.</text>
</comment>
<keyword evidence="3" id="KW-1185">Reference proteome</keyword>
<protein>
    <submittedName>
        <fullName evidence="2">DUF2085 domain-containing protein</fullName>
    </submittedName>
</protein>
<dbReference type="Pfam" id="PF09858">
    <property type="entry name" value="DUF2085"/>
    <property type="match status" value="1"/>
</dbReference>
<keyword evidence="1" id="KW-1133">Transmembrane helix</keyword>
<dbReference type="AlphaFoldDB" id="A0A7W1XB05"/>
<organism evidence="2 3">
    <name type="scientific">Thermoactinomyces daqus</name>
    <dbReference type="NCBI Taxonomy" id="1329516"/>
    <lineage>
        <taxon>Bacteria</taxon>
        <taxon>Bacillati</taxon>
        <taxon>Bacillota</taxon>
        <taxon>Bacilli</taxon>
        <taxon>Bacillales</taxon>
        <taxon>Thermoactinomycetaceae</taxon>
        <taxon>Thermoactinomyces</taxon>
    </lineage>
</organism>
<evidence type="ECO:0000313" key="3">
    <source>
        <dbReference type="Proteomes" id="UP000530514"/>
    </source>
</evidence>
<dbReference type="EMBL" id="JACEIP010000014">
    <property type="protein sequence ID" value="MBA4543304.1"/>
    <property type="molecule type" value="Genomic_DNA"/>
</dbReference>
<name>A0A7W1XB05_9BACL</name>
<dbReference type="Proteomes" id="UP000530514">
    <property type="component" value="Unassembled WGS sequence"/>
</dbReference>
<gene>
    <name evidence="2" type="ORF">H1164_10395</name>
</gene>
<sequence length="111" mass="12610">MKWAECVPCHRRPERCLRIRGKPMPICARCFSILLGYGLIPVFFFMPLRLPWYLGIISQIPMLVDGFTQKWGWRESNNLLRVITGLISGGGLSLLAVAGERFVVTAAERVF</sequence>
<feature type="transmembrane region" description="Helical" evidence="1">
    <location>
        <begin position="79"/>
        <end position="99"/>
    </location>
</feature>
<dbReference type="InterPro" id="IPR019206">
    <property type="entry name" value="DUF2085_TM"/>
</dbReference>
<reference evidence="2 3" key="1">
    <citation type="submission" date="2020-07" db="EMBL/GenBank/DDBJ databases">
        <authorList>
            <person name="Feng H."/>
        </authorList>
    </citation>
    <scope>NUCLEOTIDE SEQUENCE [LARGE SCALE GENOMIC DNA]</scope>
    <source>
        <strain evidence="3">s-11</strain>
    </source>
</reference>
<proteinExistence type="predicted"/>
<dbReference type="OrthoDB" id="9810176at2"/>
<accession>A0A7W1XB05</accession>